<protein>
    <submittedName>
        <fullName evidence="1">Uncharacterized protein</fullName>
    </submittedName>
</protein>
<dbReference type="EMBL" id="JAWZSR010000003">
    <property type="protein sequence ID" value="MDX8045818.1"/>
    <property type="molecule type" value="Genomic_DNA"/>
</dbReference>
<dbReference type="Proteomes" id="UP001277972">
    <property type="component" value="Unassembled WGS sequence"/>
</dbReference>
<organism evidence="1 2">
    <name type="scientific">Gracilibacillus pellucidus</name>
    <dbReference type="NCBI Taxonomy" id="3095368"/>
    <lineage>
        <taxon>Bacteria</taxon>
        <taxon>Bacillati</taxon>
        <taxon>Bacillota</taxon>
        <taxon>Bacilli</taxon>
        <taxon>Bacillales</taxon>
        <taxon>Bacillaceae</taxon>
        <taxon>Gracilibacillus</taxon>
    </lineage>
</organism>
<comment type="caution">
    <text evidence="1">The sequence shown here is derived from an EMBL/GenBank/DDBJ whole genome shotgun (WGS) entry which is preliminary data.</text>
</comment>
<name>A0ACC6M4J5_9BACI</name>
<sequence>MNENEWILEQLNQALQTTDDYYERTLIKACQDMLTEQAKRIDQMEGEMEGTIWSPKRWSE</sequence>
<reference evidence="1" key="1">
    <citation type="submission" date="2023-11" db="EMBL/GenBank/DDBJ databases">
        <title>Gracilibacillus pellucida a moderately halophilic bacterium isolated from saline soil in Xinjiang province.</title>
        <authorList>
            <person name="Zhang Z."/>
            <person name="Tan F."/>
            <person name="Wang Y."/>
            <person name="Xia M."/>
        </authorList>
    </citation>
    <scope>NUCLEOTIDE SEQUENCE</scope>
    <source>
        <strain evidence="1">S3-1-1</strain>
    </source>
</reference>
<gene>
    <name evidence="1" type="ORF">SH601_07420</name>
</gene>
<evidence type="ECO:0000313" key="2">
    <source>
        <dbReference type="Proteomes" id="UP001277972"/>
    </source>
</evidence>
<evidence type="ECO:0000313" key="1">
    <source>
        <dbReference type="EMBL" id="MDX8045818.1"/>
    </source>
</evidence>
<proteinExistence type="predicted"/>
<accession>A0ACC6M4J5</accession>
<keyword evidence="2" id="KW-1185">Reference proteome</keyword>